<dbReference type="InterPro" id="IPR036396">
    <property type="entry name" value="Cyt_P450_sf"/>
</dbReference>
<protein>
    <submittedName>
        <fullName evidence="3">Uncharacterized protein</fullName>
    </submittedName>
</protein>
<dbReference type="GO" id="GO:0020037">
    <property type="term" value="F:heme binding"/>
    <property type="evidence" value="ECO:0007669"/>
    <property type="project" value="InterPro"/>
</dbReference>
<reference evidence="3 4" key="1">
    <citation type="submission" date="2015-07" db="EMBL/GenBank/DDBJ databases">
        <title>The genome of the fungus Escovopsis weberi, a specialized disease agent of ant agriculture.</title>
        <authorList>
            <person name="de Man T.J."/>
            <person name="Stajich J.E."/>
            <person name="Kubicek C.P."/>
            <person name="Chenthamara K."/>
            <person name="Atanasova L."/>
            <person name="Druzhinina I.S."/>
            <person name="Birnbaum S."/>
            <person name="Barribeau S.M."/>
            <person name="Teiling C."/>
            <person name="Suen G."/>
            <person name="Currie C."/>
            <person name="Gerardo N.M."/>
        </authorList>
    </citation>
    <scope>NUCLEOTIDE SEQUENCE [LARGE SCALE GENOMIC DNA]</scope>
</reference>
<dbReference type="GO" id="GO:0016705">
    <property type="term" value="F:oxidoreductase activity, acting on paired donors, with incorporation or reduction of molecular oxygen"/>
    <property type="evidence" value="ECO:0007669"/>
    <property type="project" value="InterPro"/>
</dbReference>
<comment type="caution">
    <text evidence="3">The sequence shown here is derived from an EMBL/GenBank/DDBJ whole genome shotgun (WGS) entry which is preliminary data.</text>
</comment>
<gene>
    <name evidence="3" type="ORF">ESCO_005076</name>
</gene>
<proteinExistence type="predicted"/>
<keyword evidence="1" id="KW-0472">Membrane</keyword>
<sequence>MKQFLVALLALASMASLASWAGLISVSTGGLVAFVTGCVISRILYIAIYPFWFSPLRHLPTPEGSNFITGHALKLLLAPSPYTYIEVWARKWPDAPFIRSFAFGNAEVVIPNSLEAFKAIVGAHAYDMDKSPELKAILKSFIGEGLVFANGETHKRLRRVVGGASIVDGIDRSDFQAKH</sequence>
<feature type="signal peptide" evidence="2">
    <location>
        <begin position="1"/>
        <end position="20"/>
    </location>
</feature>
<feature type="chain" id="PRO_5005818967" evidence="2">
    <location>
        <begin position="21"/>
        <end position="179"/>
    </location>
</feature>
<name>A0A0M8N633_ESCWE</name>
<dbReference type="STRING" id="150374.A0A0M8N633"/>
<dbReference type="GO" id="GO:0004497">
    <property type="term" value="F:monooxygenase activity"/>
    <property type="evidence" value="ECO:0007669"/>
    <property type="project" value="InterPro"/>
</dbReference>
<dbReference type="EMBL" id="LGSR01000008">
    <property type="protein sequence ID" value="KOS21424.1"/>
    <property type="molecule type" value="Genomic_DNA"/>
</dbReference>
<dbReference type="OrthoDB" id="1470350at2759"/>
<keyword evidence="4" id="KW-1185">Reference proteome</keyword>
<keyword evidence="1" id="KW-0812">Transmembrane</keyword>
<accession>A0A0M8N633</accession>
<dbReference type="GO" id="GO:0005506">
    <property type="term" value="F:iron ion binding"/>
    <property type="evidence" value="ECO:0007669"/>
    <property type="project" value="InterPro"/>
</dbReference>
<feature type="transmembrane region" description="Helical" evidence="1">
    <location>
        <begin position="31"/>
        <end position="52"/>
    </location>
</feature>
<evidence type="ECO:0000256" key="2">
    <source>
        <dbReference type="SAM" id="SignalP"/>
    </source>
</evidence>
<dbReference type="SUPFAM" id="SSF48264">
    <property type="entry name" value="Cytochrome P450"/>
    <property type="match status" value="1"/>
</dbReference>
<organism evidence="3 4">
    <name type="scientific">Escovopsis weberi</name>
    <dbReference type="NCBI Taxonomy" id="150374"/>
    <lineage>
        <taxon>Eukaryota</taxon>
        <taxon>Fungi</taxon>
        <taxon>Dikarya</taxon>
        <taxon>Ascomycota</taxon>
        <taxon>Pezizomycotina</taxon>
        <taxon>Sordariomycetes</taxon>
        <taxon>Hypocreomycetidae</taxon>
        <taxon>Hypocreales</taxon>
        <taxon>Hypocreaceae</taxon>
        <taxon>Escovopsis</taxon>
    </lineage>
</organism>
<evidence type="ECO:0000256" key="1">
    <source>
        <dbReference type="SAM" id="Phobius"/>
    </source>
</evidence>
<dbReference type="AlphaFoldDB" id="A0A0M8N633"/>
<evidence type="ECO:0000313" key="4">
    <source>
        <dbReference type="Proteomes" id="UP000053831"/>
    </source>
</evidence>
<keyword evidence="2" id="KW-0732">Signal</keyword>
<dbReference type="Proteomes" id="UP000053831">
    <property type="component" value="Unassembled WGS sequence"/>
</dbReference>
<dbReference type="Gene3D" id="1.10.630.10">
    <property type="entry name" value="Cytochrome P450"/>
    <property type="match status" value="1"/>
</dbReference>
<evidence type="ECO:0000313" key="3">
    <source>
        <dbReference type="EMBL" id="KOS21424.1"/>
    </source>
</evidence>
<keyword evidence="1" id="KW-1133">Transmembrane helix</keyword>